<sequence>MEVGMMEKNNEKEWELMGTKLLLQQMKEERARGDEVVEKWKQLYLAIKPELGDLIKRTFDGRACGKFLPEMQNGFQDLKLGIGYAQIQA</sequence>
<dbReference type="AlphaFoldDB" id="A0AAN9JPW8"/>
<evidence type="ECO:0000313" key="2">
    <source>
        <dbReference type="Proteomes" id="UP001359559"/>
    </source>
</evidence>
<name>A0AAN9JPW8_CLITE</name>
<evidence type="ECO:0000313" key="1">
    <source>
        <dbReference type="EMBL" id="KAK7301329.1"/>
    </source>
</evidence>
<proteinExistence type="predicted"/>
<dbReference type="EMBL" id="JAYKXN010000003">
    <property type="protein sequence ID" value="KAK7301329.1"/>
    <property type="molecule type" value="Genomic_DNA"/>
</dbReference>
<reference evidence="1 2" key="1">
    <citation type="submission" date="2024-01" db="EMBL/GenBank/DDBJ databases">
        <title>The genomes of 5 underutilized Papilionoideae crops provide insights into root nodulation and disease resistance.</title>
        <authorList>
            <person name="Yuan L."/>
        </authorList>
    </citation>
    <scope>NUCLEOTIDE SEQUENCE [LARGE SCALE GENOMIC DNA]</scope>
    <source>
        <strain evidence="1">LY-2023</strain>
        <tissue evidence="1">Leaf</tissue>
    </source>
</reference>
<keyword evidence="2" id="KW-1185">Reference proteome</keyword>
<comment type="caution">
    <text evidence="1">The sequence shown here is derived from an EMBL/GenBank/DDBJ whole genome shotgun (WGS) entry which is preliminary data.</text>
</comment>
<accession>A0AAN9JPW8</accession>
<protein>
    <submittedName>
        <fullName evidence="1">Uncharacterized protein</fullName>
    </submittedName>
</protein>
<dbReference type="PANTHER" id="PTHR37226:SF4">
    <property type="entry name" value="GOLGIN FAMILY A PROTEIN"/>
    <property type="match status" value="1"/>
</dbReference>
<dbReference type="Proteomes" id="UP001359559">
    <property type="component" value="Unassembled WGS sequence"/>
</dbReference>
<dbReference type="PANTHER" id="PTHR37226">
    <property type="entry name" value="GOLGIN FAMILY A PROTEIN"/>
    <property type="match status" value="1"/>
</dbReference>
<gene>
    <name evidence="1" type="ORF">RJT34_12190</name>
</gene>
<organism evidence="1 2">
    <name type="scientific">Clitoria ternatea</name>
    <name type="common">Butterfly pea</name>
    <dbReference type="NCBI Taxonomy" id="43366"/>
    <lineage>
        <taxon>Eukaryota</taxon>
        <taxon>Viridiplantae</taxon>
        <taxon>Streptophyta</taxon>
        <taxon>Embryophyta</taxon>
        <taxon>Tracheophyta</taxon>
        <taxon>Spermatophyta</taxon>
        <taxon>Magnoliopsida</taxon>
        <taxon>eudicotyledons</taxon>
        <taxon>Gunneridae</taxon>
        <taxon>Pentapetalae</taxon>
        <taxon>rosids</taxon>
        <taxon>fabids</taxon>
        <taxon>Fabales</taxon>
        <taxon>Fabaceae</taxon>
        <taxon>Papilionoideae</taxon>
        <taxon>50 kb inversion clade</taxon>
        <taxon>NPAAA clade</taxon>
        <taxon>indigoferoid/millettioid clade</taxon>
        <taxon>Phaseoleae</taxon>
        <taxon>Clitoria</taxon>
    </lineage>
</organism>